<feature type="compositionally biased region" description="Low complexity" evidence="4">
    <location>
        <begin position="235"/>
        <end position="245"/>
    </location>
</feature>
<dbReference type="EMBL" id="KI965461">
    <property type="protein sequence ID" value="EUD68814.1"/>
    <property type="molecule type" value="Genomic_DNA"/>
</dbReference>
<feature type="compositionally biased region" description="Polar residues" evidence="4">
    <location>
        <begin position="183"/>
        <end position="201"/>
    </location>
</feature>
<dbReference type="InterPro" id="IPR016024">
    <property type="entry name" value="ARM-type_fold"/>
</dbReference>
<keyword evidence="7" id="KW-1185">Reference proteome</keyword>
<evidence type="ECO:0000313" key="6">
    <source>
        <dbReference type="EMBL" id="EUD68814.1"/>
    </source>
</evidence>
<dbReference type="GO" id="GO:0003743">
    <property type="term" value="F:translation initiation factor activity"/>
    <property type="evidence" value="ECO:0007669"/>
    <property type="project" value="UniProtKB-KW"/>
</dbReference>
<feature type="compositionally biased region" description="Polar residues" evidence="4">
    <location>
        <begin position="318"/>
        <end position="338"/>
    </location>
</feature>
<protein>
    <recommendedName>
        <fullName evidence="5">MIF4G domain-containing protein</fullName>
    </recommendedName>
</protein>
<dbReference type="GO" id="GO:0016281">
    <property type="term" value="C:eukaryotic translation initiation factor 4F complex"/>
    <property type="evidence" value="ECO:0007669"/>
    <property type="project" value="TreeGrafter"/>
</dbReference>
<feature type="compositionally biased region" description="Basic and acidic residues" evidence="4">
    <location>
        <begin position="369"/>
        <end position="382"/>
    </location>
</feature>
<feature type="region of interest" description="Disordered" evidence="4">
    <location>
        <begin position="274"/>
        <end position="390"/>
    </location>
</feature>
<feature type="compositionally biased region" description="Polar residues" evidence="4">
    <location>
        <begin position="274"/>
        <end position="293"/>
    </location>
</feature>
<dbReference type="Gene3D" id="1.25.40.180">
    <property type="match status" value="1"/>
</dbReference>
<dbReference type="SMART" id="SM00543">
    <property type="entry name" value="MIF4G"/>
    <property type="match status" value="1"/>
</dbReference>
<dbReference type="GeneID" id="20035776"/>
<keyword evidence="2" id="KW-0396">Initiation factor</keyword>
<gene>
    <name evidence="6" type="ORF">C922_00502</name>
</gene>
<dbReference type="AlphaFoldDB" id="W7AIG2"/>
<dbReference type="Pfam" id="PF02854">
    <property type="entry name" value="MIF4G"/>
    <property type="match status" value="1"/>
</dbReference>
<dbReference type="FunFam" id="1.25.40.180:FF:000049">
    <property type="entry name" value="Eukaryotic translation initation factor 4 gamma, putative"/>
    <property type="match status" value="1"/>
</dbReference>
<keyword evidence="3" id="KW-0648">Protein biosynthesis</keyword>
<dbReference type="SUPFAM" id="SSF48371">
    <property type="entry name" value="ARM repeat"/>
    <property type="match status" value="1"/>
</dbReference>
<feature type="compositionally biased region" description="Low complexity" evidence="4">
    <location>
        <begin position="294"/>
        <end position="306"/>
    </location>
</feature>
<feature type="domain" description="MIF4G" evidence="5">
    <location>
        <begin position="717"/>
        <end position="940"/>
    </location>
</feature>
<evidence type="ECO:0000256" key="1">
    <source>
        <dbReference type="ARBA" id="ARBA00005775"/>
    </source>
</evidence>
<feature type="region of interest" description="Disordered" evidence="4">
    <location>
        <begin position="1"/>
        <end position="44"/>
    </location>
</feature>
<feature type="compositionally biased region" description="Low complexity" evidence="4">
    <location>
        <begin position="477"/>
        <end position="494"/>
    </location>
</feature>
<dbReference type="PANTHER" id="PTHR23253:SF9">
    <property type="entry name" value="EUKARYOTIC TRANSLATION INITIATION FACTOR 4 GAMMA 2"/>
    <property type="match status" value="1"/>
</dbReference>
<accession>W7AIG2</accession>
<dbReference type="Proteomes" id="UP000030640">
    <property type="component" value="Unassembled WGS sequence"/>
</dbReference>
<reference evidence="6 7" key="1">
    <citation type="submission" date="2013-02" db="EMBL/GenBank/DDBJ databases">
        <title>The Genome Sequence of Plasmodium inui San Antonio 1.</title>
        <authorList>
            <consortium name="The Broad Institute Genome Sequencing Platform"/>
            <consortium name="The Broad Institute Genome Sequencing Center for Infectious Disease"/>
            <person name="Neafsey D."/>
            <person name="Cheeseman I."/>
            <person name="Volkman S."/>
            <person name="Adams J."/>
            <person name="Walker B."/>
            <person name="Young S.K."/>
            <person name="Zeng Q."/>
            <person name="Gargeya S."/>
            <person name="Fitzgerald M."/>
            <person name="Haas B."/>
            <person name="Abouelleil A."/>
            <person name="Alvarado L."/>
            <person name="Arachchi H.M."/>
            <person name="Berlin A.M."/>
            <person name="Chapman S.B."/>
            <person name="Dewar J."/>
            <person name="Goldberg J."/>
            <person name="Griggs A."/>
            <person name="Gujja S."/>
            <person name="Hansen M."/>
            <person name="Howarth C."/>
            <person name="Imamovic A."/>
            <person name="Larimer J."/>
            <person name="McCowan C."/>
            <person name="Murphy C."/>
            <person name="Neiman D."/>
            <person name="Pearson M."/>
            <person name="Priest M."/>
            <person name="Roberts A."/>
            <person name="Saif S."/>
            <person name="Shea T."/>
            <person name="Sisk P."/>
            <person name="Sykes S."/>
            <person name="Wortman J."/>
            <person name="Nusbaum C."/>
            <person name="Birren B."/>
        </authorList>
    </citation>
    <scope>NUCLEOTIDE SEQUENCE [LARGE SCALE GENOMIC DNA]</scope>
    <source>
        <strain evidence="6 7">San Antonio 1</strain>
    </source>
</reference>
<sequence>MCFFFSHPSHGRYSKDPRNSSASKSHKQQGFTYIKQSSNPEGLDNEWDNFRRGSSHTFRNANKSIEYSSFSPMNKKGYVMDERNWREKEQRYSRSYRNNNCNSIAMDSNMNNVYRSKYYYSKTVSSSDNSKYGFPWNNKNSHSKNTERNSSFLKNVSSGTSAKGVNKDINNNGSNTNNDNSIRSGTPSASGNTMKSANGVNVASPDDFTNSQTMSNNQNNAKNSNQSHFTNVEGNSNKNSSNMNNKAFYESANKNNPYELNPNINYNSTQTKYTTQTEDNAEGTNANSTTAEVNNPSNNLNNSAFNKQKYENNDPFMSDNNQNKEGNMYSSENTNRNKPNCALNANAGNVGHTGTSGNNGYPEMSNPFDVKRSGMDATHDFYPHSSGKPNYNSQDISNAHPLNDVAPSDNANFSKRECLNVDNNYYAPHVQNVSGNHFENAGAANTNGNFNAPSDFANKGTTGTFNNASVVTNQSVNSNPNLNKTNLTNNNAENRMSFLPGASGAGRSPYDHPNMNSADSQNHNNEEEDNDDWGELGEDKYIDINSIIKKKNVILNQLADLNMSKRGNDNKNKKKARAKKHNEPFFLAEAEASTSLGEKKKNKKNKNKNAKGGGKNAKTGENGSHDQSAGKKNEKKGNVGSETDSKTNDGNTPDGGANETNDNNSFTKKEETDGFDKNDHPQQQQNGEKKEEVTEKPAKAIYVFKRKENMSPQEYMERQIKSLLNKLTVENFPIITEKICQIMDSRTNTEEMQTVVNEVINKAVLEHDWSEMYADVCQALKWRSPNFEMKKKSSFEIALLKKIQEQYENLPSTFESTMKEKLKNDENEEELSFVEQKQKKRLFGIVKLIGELFQRQIVSISIVISIAHDLLIAFEEPKEYCIEAFLQLIYSTGFFIDKMEKYKNILDTWFGRLKELQRKKMYSKRIKFVIQDVFDLRLSEWRKKTHKDTAKGLNELRSQLETEEMMGGSIHLAQLGNIVIVGERHNIRNNESYSKYMQEQERLSKANQKK</sequence>
<feature type="compositionally biased region" description="Polar residues" evidence="4">
    <location>
        <begin position="514"/>
        <end position="523"/>
    </location>
</feature>
<comment type="similarity">
    <text evidence="1">Belongs to the eukaryotic initiation factor 4G family.</text>
</comment>
<feature type="compositionally biased region" description="Acidic residues" evidence="4">
    <location>
        <begin position="526"/>
        <end position="535"/>
    </location>
</feature>
<dbReference type="VEuPathDB" id="PlasmoDB:C922_00502"/>
<dbReference type="PANTHER" id="PTHR23253">
    <property type="entry name" value="EUKARYOTIC TRANSLATION INITIATION FACTOR 4 GAMMA"/>
    <property type="match status" value="1"/>
</dbReference>
<feature type="compositionally biased region" description="Low complexity" evidence="4">
    <location>
        <begin position="209"/>
        <end position="227"/>
    </location>
</feature>
<feature type="region of interest" description="Disordered" evidence="4">
    <location>
        <begin position="564"/>
        <end position="695"/>
    </location>
</feature>
<feature type="region of interest" description="Disordered" evidence="4">
    <location>
        <begin position="141"/>
        <end position="245"/>
    </location>
</feature>
<feature type="compositionally biased region" description="Basic and acidic residues" evidence="4">
    <location>
        <begin position="628"/>
        <end position="647"/>
    </location>
</feature>
<dbReference type="RefSeq" id="XP_008814340.1">
    <property type="nucleotide sequence ID" value="XM_008816118.1"/>
</dbReference>
<evidence type="ECO:0000256" key="2">
    <source>
        <dbReference type="ARBA" id="ARBA00022540"/>
    </source>
</evidence>
<feature type="compositionally biased region" description="Polar residues" evidence="4">
    <location>
        <begin position="148"/>
        <end position="163"/>
    </location>
</feature>
<dbReference type="OrthoDB" id="514777at2759"/>
<name>W7AIG2_9APIC</name>
<feature type="compositionally biased region" description="Polar residues" evidence="4">
    <location>
        <begin position="19"/>
        <end position="40"/>
    </location>
</feature>
<feature type="compositionally biased region" description="Basic residues" evidence="4">
    <location>
        <begin position="600"/>
        <end position="609"/>
    </location>
</feature>
<feature type="compositionally biased region" description="Low complexity" evidence="4">
    <location>
        <begin position="167"/>
        <end position="182"/>
    </location>
</feature>
<dbReference type="GO" id="GO:0003729">
    <property type="term" value="F:mRNA binding"/>
    <property type="evidence" value="ECO:0007669"/>
    <property type="project" value="TreeGrafter"/>
</dbReference>
<feature type="region of interest" description="Disordered" evidence="4">
    <location>
        <begin position="472"/>
        <end position="535"/>
    </location>
</feature>
<evidence type="ECO:0000259" key="5">
    <source>
        <dbReference type="SMART" id="SM00543"/>
    </source>
</evidence>
<evidence type="ECO:0000313" key="7">
    <source>
        <dbReference type="Proteomes" id="UP000030640"/>
    </source>
</evidence>
<feature type="compositionally biased region" description="Basic and acidic residues" evidence="4">
    <location>
        <begin position="667"/>
        <end position="680"/>
    </location>
</feature>
<evidence type="ECO:0000256" key="4">
    <source>
        <dbReference type="SAM" id="MobiDB-lite"/>
    </source>
</evidence>
<organism evidence="6 7">
    <name type="scientific">Plasmodium inui San Antonio 1</name>
    <dbReference type="NCBI Taxonomy" id="1237626"/>
    <lineage>
        <taxon>Eukaryota</taxon>
        <taxon>Sar</taxon>
        <taxon>Alveolata</taxon>
        <taxon>Apicomplexa</taxon>
        <taxon>Aconoidasida</taxon>
        <taxon>Haemosporida</taxon>
        <taxon>Plasmodiidae</taxon>
        <taxon>Plasmodium</taxon>
        <taxon>Plasmodium (Plasmodium)</taxon>
    </lineage>
</organism>
<evidence type="ECO:0000256" key="3">
    <source>
        <dbReference type="ARBA" id="ARBA00022917"/>
    </source>
</evidence>
<proteinExistence type="inferred from homology"/>
<dbReference type="InterPro" id="IPR003890">
    <property type="entry name" value="MIF4G-like_typ-3"/>
</dbReference>